<dbReference type="RefSeq" id="WP_123592115.1">
    <property type="nucleotide sequence ID" value="NZ_AYKF01000114.1"/>
</dbReference>
<dbReference type="InterPro" id="IPR032687">
    <property type="entry name" value="AraC-type_N"/>
</dbReference>
<accession>A0A423PIT2</accession>
<dbReference type="PROSITE" id="PS01124">
    <property type="entry name" value="HTH_ARAC_FAMILY_2"/>
    <property type="match status" value="1"/>
</dbReference>
<organism evidence="5 6">
    <name type="scientific">Salinisphaera orenii YIM 95161</name>
    <dbReference type="NCBI Taxonomy" id="1051139"/>
    <lineage>
        <taxon>Bacteria</taxon>
        <taxon>Pseudomonadati</taxon>
        <taxon>Pseudomonadota</taxon>
        <taxon>Gammaproteobacteria</taxon>
        <taxon>Salinisphaerales</taxon>
        <taxon>Salinisphaeraceae</taxon>
        <taxon>Salinisphaera</taxon>
    </lineage>
</organism>
<dbReference type="EMBL" id="AYKF01000114">
    <property type="protein sequence ID" value="ROO25492.1"/>
    <property type="molecule type" value="Genomic_DNA"/>
</dbReference>
<dbReference type="SMART" id="SM00342">
    <property type="entry name" value="HTH_ARAC"/>
    <property type="match status" value="1"/>
</dbReference>
<dbReference type="InterPro" id="IPR018060">
    <property type="entry name" value="HTH_AraC"/>
</dbReference>
<dbReference type="Pfam" id="PF12833">
    <property type="entry name" value="HTH_18"/>
    <property type="match status" value="1"/>
</dbReference>
<dbReference type="GO" id="GO:0000976">
    <property type="term" value="F:transcription cis-regulatory region binding"/>
    <property type="evidence" value="ECO:0007669"/>
    <property type="project" value="TreeGrafter"/>
</dbReference>
<dbReference type="PANTHER" id="PTHR47894:SF1">
    <property type="entry name" value="HTH-TYPE TRANSCRIPTIONAL REGULATOR VQSM"/>
    <property type="match status" value="1"/>
</dbReference>
<sequence length="338" mass="37181">MTHHAATTPRPTVAASMLRSLHGYLAARGHDADALLRAAGLAARDIADAERTIEARHYERLLQAAIAASHNPLLGLEFGMAVHPERWGGIGRLLVHCATLGEAIAFQTRYVHLVNAAGRTTISEHDGETTIEWRDAEPTMPALVEEAFAAWVGFARWASQRDRAPIAISFRHRAQGDPAVYRAFFQCPVHFEAPGHRLRFDSKLLAAPLRSPDAVLATALAARVDTRQARYDSHALVAALQDWIAARLAHGAPGLADAAVAMNLGERSLQQRLHDAGTGFRQCVDDTRRRLAERHLRDASLSIGDIGLRLGFSEQSAFQRAFRRWHGLPPAAWRRRNG</sequence>
<feature type="domain" description="HTH araC/xylS-type" evidence="4">
    <location>
        <begin position="238"/>
        <end position="336"/>
    </location>
</feature>
<dbReference type="AlphaFoldDB" id="A0A423PIT2"/>
<gene>
    <name evidence="5" type="ORF">SAHL_14465</name>
</gene>
<dbReference type="GO" id="GO:0005829">
    <property type="term" value="C:cytosol"/>
    <property type="evidence" value="ECO:0007669"/>
    <property type="project" value="TreeGrafter"/>
</dbReference>
<keyword evidence="3" id="KW-0804">Transcription</keyword>
<keyword evidence="1" id="KW-0805">Transcription regulation</keyword>
<evidence type="ECO:0000256" key="3">
    <source>
        <dbReference type="ARBA" id="ARBA00023163"/>
    </source>
</evidence>
<evidence type="ECO:0000256" key="2">
    <source>
        <dbReference type="ARBA" id="ARBA00023125"/>
    </source>
</evidence>
<protein>
    <recommendedName>
        <fullName evidence="4">HTH araC/xylS-type domain-containing protein</fullName>
    </recommendedName>
</protein>
<dbReference type="SUPFAM" id="SSF46689">
    <property type="entry name" value="Homeodomain-like"/>
    <property type="match status" value="1"/>
</dbReference>
<dbReference type="Pfam" id="PF12625">
    <property type="entry name" value="Arabinose_bd"/>
    <property type="match status" value="1"/>
</dbReference>
<proteinExistence type="predicted"/>
<name>A0A423PIT2_9GAMM</name>
<evidence type="ECO:0000313" key="5">
    <source>
        <dbReference type="EMBL" id="ROO25492.1"/>
    </source>
</evidence>
<comment type="caution">
    <text evidence="5">The sequence shown here is derived from an EMBL/GenBank/DDBJ whole genome shotgun (WGS) entry which is preliminary data.</text>
</comment>
<reference evidence="5 6" key="1">
    <citation type="submission" date="2013-10" db="EMBL/GenBank/DDBJ databases">
        <title>Salinisphaera halophila YIM 95161 Genome Sequencing.</title>
        <authorList>
            <person name="Lai Q."/>
            <person name="Li C."/>
            <person name="Shao Z."/>
        </authorList>
    </citation>
    <scope>NUCLEOTIDE SEQUENCE [LARGE SCALE GENOMIC DNA]</scope>
    <source>
        <strain evidence="5 6">YIM 95161</strain>
    </source>
</reference>
<dbReference type="Gene3D" id="1.10.10.60">
    <property type="entry name" value="Homeodomain-like"/>
    <property type="match status" value="1"/>
</dbReference>
<evidence type="ECO:0000256" key="1">
    <source>
        <dbReference type="ARBA" id="ARBA00023015"/>
    </source>
</evidence>
<keyword evidence="2" id="KW-0238">DNA-binding</keyword>
<dbReference type="PANTHER" id="PTHR47894">
    <property type="entry name" value="HTH-TYPE TRANSCRIPTIONAL REGULATOR GADX"/>
    <property type="match status" value="1"/>
</dbReference>
<dbReference type="InterPro" id="IPR009057">
    <property type="entry name" value="Homeodomain-like_sf"/>
</dbReference>
<dbReference type="GO" id="GO:0003700">
    <property type="term" value="F:DNA-binding transcription factor activity"/>
    <property type="evidence" value="ECO:0007669"/>
    <property type="project" value="InterPro"/>
</dbReference>
<evidence type="ECO:0000313" key="6">
    <source>
        <dbReference type="Proteomes" id="UP000285123"/>
    </source>
</evidence>
<dbReference type="Proteomes" id="UP000285123">
    <property type="component" value="Unassembled WGS sequence"/>
</dbReference>
<evidence type="ECO:0000259" key="4">
    <source>
        <dbReference type="PROSITE" id="PS01124"/>
    </source>
</evidence>
<dbReference type="OrthoDB" id="5722175at2"/>